<reference evidence="2" key="1">
    <citation type="submission" date="2016-11" db="UniProtKB">
        <authorList>
            <consortium name="WormBaseParasite"/>
        </authorList>
    </citation>
    <scope>IDENTIFICATION</scope>
</reference>
<proteinExistence type="predicted"/>
<evidence type="ECO:0000313" key="1">
    <source>
        <dbReference type="Proteomes" id="UP000095287"/>
    </source>
</evidence>
<evidence type="ECO:0000313" key="2">
    <source>
        <dbReference type="WBParaSite" id="L893_g20150.t1"/>
    </source>
</evidence>
<dbReference type="AlphaFoldDB" id="A0A1I7YV45"/>
<dbReference type="WBParaSite" id="L893_g20150.t1">
    <property type="protein sequence ID" value="L893_g20150.t1"/>
    <property type="gene ID" value="L893_g20150"/>
</dbReference>
<keyword evidence="1" id="KW-1185">Reference proteome</keyword>
<organism evidence="1 2">
    <name type="scientific">Steinernema glaseri</name>
    <dbReference type="NCBI Taxonomy" id="37863"/>
    <lineage>
        <taxon>Eukaryota</taxon>
        <taxon>Metazoa</taxon>
        <taxon>Ecdysozoa</taxon>
        <taxon>Nematoda</taxon>
        <taxon>Chromadorea</taxon>
        <taxon>Rhabditida</taxon>
        <taxon>Tylenchina</taxon>
        <taxon>Panagrolaimomorpha</taxon>
        <taxon>Strongyloidoidea</taxon>
        <taxon>Steinernematidae</taxon>
        <taxon>Steinernema</taxon>
    </lineage>
</organism>
<protein>
    <submittedName>
        <fullName evidence="2">F-box domain-containing protein</fullName>
    </submittedName>
</protein>
<dbReference type="Proteomes" id="UP000095287">
    <property type="component" value="Unplaced"/>
</dbReference>
<name>A0A1I7YV45_9BILA</name>
<sequence length="310" mass="35802">MDSVPPIFVESVCLLLDRQSLEDICKVACLWGEVSSATIRKIHFLRVFVEEEEGKLYAAALPCWNYDTEEAAHLESVNLKFITNFIIKPNIVSDQVSSSWKEITLNDLQRLVRLITPTTERRHPLRYDNASCNGLQLYKHTWITEKLISLQLPFDSVNLWIDGEELKAAVEEFFENAGPLYNVTIRYTPSALKQSTVDTLIDKFVPADDGHFQLDITTLLTRKQLERLVLKCEMSDKRVMMYVWLEGATSSTNVTDFFEFDKYYSKKGVEDGKLIARREGAKLELRVFHLSSFGGEFMWRWDVSRTESFS</sequence>
<accession>A0A1I7YV45</accession>